<organism evidence="2 3">
    <name type="scientific">Sorangium cellulosum</name>
    <name type="common">Polyangium cellulosum</name>
    <dbReference type="NCBI Taxonomy" id="56"/>
    <lineage>
        <taxon>Bacteria</taxon>
        <taxon>Pseudomonadati</taxon>
        <taxon>Myxococcota</taxon>
        <taxon>Polyangia</taxon>
        <taxon>Polyangiales</taxon>
        <taxon>Polyangiaceae</taxon>
        <taxon>Sorangium</taxon>
    </lineage>
</organism>
<sequence>MYTCVSYTGCSSGHPTRWCAFDGDHTPSPKDSGQTTTWNPTAPGSAGGGAAASGEASGAGGRSGGESEKVTLQSA</sequence>
<feature type="compositionally biased region" description="Polar residues" evidence="1">
    <location>
        <begin position="29"/>
        <end position="42"/>
    </location>
</feature>
<reference evidence="2 3" key="1">
    <citation type="submission" date="2015-09" db="EMBL/GenBank/DDBJ databases">
        <title>Sorangium comparison.</title>
        <authorList>
            <person name="Zaburannyi N."/>
            <person name="Bunk B."/>
            <person name="Overmann J."/>
            <person name="Mueller R."/>
        </authorList>
    </citation>
    <scope>NUCLEOTIDE SEQUENCE [LARGE SCALE GENOMIC DNA]</scope>
    <source>
        <strain evidence="2 3">So ce26</strain>
    </source>
</reference>
<dbReference type="Proteomes" id="UP000238348">
    <property type="component" value="Chromosome"/>
</dbReference>
<feature type="region of interest" description="Disordered" evidence="1">
    <location>
        <begin position="22"/>
        <end position="75"/>
    </location>
</feature>
<protein>
    <submittedName>
        <fullName evidence="2">Uncharacterized protein</fullName>
    </submittedName>
</protein>
<gene>
    <name evidence="2" type="ORF">SOCE26_016950</name>
</gene>
<feature type="compositionally biased region" description="Gly residues" evidence="1">
    <location>
        <begin position="45"/>
        <end position="64"/>
    </location>
</feature>
<evidence type="ECO:0000313" key="3">
    <source>
        <dbReference type="Proteomes" id="UP000238348"/>
    </source>
</evidence>
<evidence type="ECO:0000256" key="1">
    <source>
        <dbReference type="SAM" id="MobiDB-lite"/>
    </source>
</evidence>
<proteinExistence type="predicted"/>
<dbReference type="EMBL" id="CP012673">
    <property type="protein sequence ID" value="AUX40295.1"/>
    <property type="molecule type" value="Genomic_DNA"/>
</dbReference>
<dbReference type="AlphaFoldDB" id="A0A2L0ELX9"/>
<accession>A0A2L0ELX9</accession>
<evidence type="ECO:0000313" key="2">
    <source>
        <dbReference type="EMBL" id="AUX40295.1"/>
    </source>
</evidence>
<name>A0A2L0ELX9_SORCE</name>